<dbReference type="InterPro" id="IPR001867">
    <property type="entry name" value="OmpR/PhoB-type_DNA-bd"/>
</dbReference>
<keyword evidence="5" id="KW-0804">Transcription</keyword>
<evidence type="ECO:0000256" key="3">
    <source>
        <dbReference type="ARBA" id="ARBA00023015"/>
    </source>
</evidence>
<evidence type="ECO:0000256" key="6">
    <source>
        <dbReference type="PROSITE-ProRule" id="PRU01091"/>
    </source>
</evidence>
<proteinExistence type="inferred from homology"/>
<dbReference type="AlphaFoldDB" id="A0AAU2HBI5"/>
<dbReference type="Pfam" id="PF03704">
    <property type="entry name" value="BTAD"/>
    <property type="match status" value="1"/>
</dbReference>
<evidence type="ECO:0000256" key="4">
    <source>
        <dbReference type="ARBA" id="ARBA00023125"/>
    </source>
</evidence>
<dbReference type="Gene3D" id="1.10.10.10">
    <property type="entry name" value="Winged helix-like DNA-binding domain superfamily/Winged helix DNA-binding domain"/>
    <property type="match status" value="1"/>
</dbReference>
<evidence type="ECO:0000313" key="8">
    <source>
        <dbReference type="EMBL" id="WTU44280.1"/>
    </source>
</evidence>
<reference evidence="8" key="1">
    <citation type="submission" date="2022-10" db="EMBL/GenBank/DDBJ databases">
        <title>The complete genomes of actinobacterial strains from the NBC collection.</title>
        <authorList>
            <person name="Joergensen T.S."/>
            <person name="Alvarez Arevalo M."/>
            <person name="Sterndorff E.B."/>
            <person name="Faurdal D."/>
            <person name="Vuksanovic O."/>
            <person name="Mourched A.-S."/>
            <person name="Charusanti P."/>
            <person name="Shaw S."/>
            <person name="Blin K."/>
            <person name="Weber T."/>
        </authorList>
    </citation>
    <scope>NUCLEOTIDE SEQUENCE</scope>
    <source>
        <strain evidence="8">NBC_00060</strain>
    </source>
</reference>
<accession>A0AAU2HBI5</accession>
<dbReference type="InterPro" id="IPR005158">
    <property type="entry name" value="BTAD"/>
</dbReference>
<feature type="DNA-binding region" description="OmpR/PhoB-type" evidence="6">
    <location>
        <begin position="1"/>
        <end position="100"/>
    </location>
</feature>
<keyword evidence="2" id="KW-0902">Two-component regulatory system</keyword>
<feature type="domain" description="OmpR/PhoB-type" evidence="7">
    <location>
        <begin position="1"/>
        <end position="100"/>
    </location>
</feature>
<evidence type="ECO:0000259" key="7">
    <source>
        <dbReference type="PROSITE" id="PS51755"/>
    </source>
</evidence>
<dbReference type="SMART" id="SM01043">
    <property type="entry name" value="BTAD"/>
    <property type="match status" value="1"/>
</dbReference>
<dbReference type="PANTHER" id="PTHR35807:SF1">
    <property type="entry name" value="TRANSCRIPTIONAL REGULATOR REDD"/>
    <property type="match status" value="1"/>
</dbReference>
<dbReference type="Gene3D" id="1.25.40.10">
    <property type="entry name" value="Tetratricopeptide repeat domain"/>
    <property type="match status" value="1"/>
</dbReference>
<evidence type="ECO:0000256" key="5">
    <source>
        <dbReference type="ARBA" id="ARBA00023163"/>
    </source>
</evidence>
<dbReference type="PROSITE" id="PS51755">
    <property type="entry name" value="OMPR_PHOB"/>
    <property type="match status" value="1"/>
</dbReference>
<name>A0AAU2HBI5_9ACTN</name>
<dbReference type="InterPro" id="IPR016032">
    <property type="entry name" value="Sig_transdc_resp-reg_C-effctor"/>
</dbReference>
<dbReference type="InterPro" id="IPR011990">
    <property type="entry name" value="TPR-like_helical_dom_sf"/>
</dbReference>
<dbReference type="CDD" id="cd15831">
    <property type="entry name" value="BTAD"/>
    <property type="match status" value="1"/>
</dbReference>
<keyword evidence="3" id="KW-0805">Transcription regulation</keyword>
<comment type="similarity">
    <text evidence="1">Belongs to the AfsR/DnrI/RedD regulatory family.</text>
</comment>
<organism evidence="8">
    <name type="scientific">Streptomyces sp. NBC_00060</name>
    <dbReference type="NCBI Taxonomy" id="2975636"/>
    <lineage>
        <taxon>Bacteria</taxon>
        <taxon>Bacillati</taxon>
        <taxon>Actinomycetota</taxon>
        <taxon>Actinomycetes</taxon>
        <taxon>Kitasatosporales</taxon>
        <taxon>Streptomycetaceae</taxon>
        <taxon>Streptomyces</taxon>
    </lineage>
</organism>
<dbReference type="InterPro" id="IPR036388">
    <property type="entry name" value="WH-like_DNA-bd_sf"/>
</dbReference>
<dbReference type="GO" id="GO:0006355">
    <property type="term" value="P:regulation of DNA-templated transcription"/>
    <property type="evidence" value="ECO:0007669"/>
    <property type="project" value="InterPro"/>
</dbReference>
<dbReference type="EMBL" id="CP108253">
    <property type="protein sequence ID" value="WTU44280.1"/>
    <property type="molecule type" value="Genomic_DNA"/>
</dbReference>
<protein>
    <submittedName>
        <fullName evidence="8">AfsR/SARP family transcriptional regulator</fullName>
    </submittedName>
</protein>
<dbReference type="SMART" id="SM00862">
    <property type="entry name" value="Trans_reg_C"/>
    <property type="match status" value="1"/>
</dbReference>
<sequence>MEFSVLGSLRVRENGHDYAPTAPKQRQLLALLVFNANQVVTVGTCIEELWGESPPDTGLSTLQSYVLQLRRILKRVPRIGSLKAARELLQTRDGGYLLAVHPEELDVNLFHELVRQGRSELGKNDAAASELLSTALGLWQGSALSDVQAGPVLRIHLAGLEETRISVQEQRIDADLRLGRHHDLLGELSALCASYPTHENLHAQFMLALSRSGRRTQALEVVQRLRRMLGDELGLEPSPRMNRLHQAVLACDPVIDAPRETIPLLSLDLLAHSGARSA</sequence>
<dbReference type="GO" id="GO:0000160">
    <property type="term" value="P:phosphorelay signal transduction system"/>
    <property type="evidence" value="ECO:0007669"/>
    <property type="project" value="UniProtKB-KW"/>
</dbReference>
<dbReference type="PANTHER" id="PTHR35807">
    <property type="entry name" value="TRANSCRIPTIONAL REGULATOR REDD-RELATED"/>
    <property type="match status" value="1"/>
</dbReference>
<dbReference type="SUPFAM" id="SSF48452">
    <property type="entry name" value="TPR-like"/>
    <property type="match status" value="1"/>
</dbReference>
<keyword evidence="4 6" id="KW-0238">DNA-binding</keyword>
<dbReference type="SUPFAM" id="SSF46894">
    <property type="entry name" value="C-terminal effector domain of the bipartite response regulators"/>
    <property type="match status" value="1"/>
</dbReference>
<dbReference type="InterPro" id="IPR051677">
    <property type="entry name" value="AfsR-DnrI-RedD_regulator"/>
</dbReference>
<evidence type="ECO:0000256" key="1">
    <source>
        <dbReference type="ARBA" id="ARBA00005820"/>
    </source>
</evidence>
<evidence type="ECO:0000256" key="2">
    <source>
        <dbReference type="ARBA" id="ARBA00023012"/>
    </source>
</evidence>
<gene>
    <name evidence="8" type="ORF">OHV25_34220</name>
</gene>
<dbReference type="GO" id="GO:0003677">
    <property type="term" value="F:DNA binding"/>
    <property type="evidence" value="ECO:0007669"/>
    <property type="project" value="UniProtKB-UniRule"/>
</dbReference>
<dbReference type="Pfam" id="PF00486">
    <property type="entry name" value="Trans_reg_C"/>
    <property type="match status" value="1"/>
</dbReference>